<dbReference type="PANTHER" id="PTHR34652:SF2">
    <property type="entry name" value="AGAP002134-PA"/>
    <property type="match status" value="1"/>
</dbReference>
<accession>A0A0P5ZVD4</accession>
<dbReference type="EMBL" id="LRGB01000626">
    <property type="protein sequence ID" value="KZS17541.1"/>
    <property type="molecule type" value="Genomic_DNA"/>
</dbReference>
<name>A0A0P5ZVD4_9CRUS</name>
<evidence type="ECO:0000313" key="1">
    <source>
        <dbReference type="EMBL" id="KZS17541.1"/>
    </source>
</evidence>
<reference evidence="1 2" key="1">
    <citation type="submission" date="2016-03" db="EMBL/GenBank/DDBJ databases">
        <title>EvidentialGene: Evidence-directed Construction of Genes on Genomes.</title>
        <authorList>
            <person name="Gilbert D.G."/>
            <person name="Choi J.-H."/>
            <person name="Mockaitis K."/>
            <person name="Colbourne J."/>
            <person name="Pfrender M."/>
        </authorList>
    </citation>
    <scope>NUCLEOTIDE SEQUENCE [LARGE SCALE GENOMIC DNA]</scope>
    <source>
        <strain evidence="1 2">Xinb3</strain>
        <tissue evidence="1">Complete organism</tissue>
    </source>
</reference>
<dbReference type="PANTHER" id="PTHR34652">
    <property type="entry name" value="AGAP002134-PA"/>
    <property type="match status" value="1"/>
</dbReference>
<dbReference type="AlphaFoldDB" id="A0A0P5ZVD4"/>
<keyword evidence="2" id="KW-1185">Reference proteome</keyword>
<evidence type="ECO:0000313" key="2">
    <source>
        <dbReference type="Proteomes" id="UP000076858"/>
    </source>
</evidence>
<proteinExistence type="predicted"/>
<protein>
    <submittedName>
        <fullName evidence="1">Uncharacterized protein</fullName>
    </submittedName>
</protein>
<organism evidence="1 2">
    <name type="scientific">Daphnia magna</name>
    <dbReference type="NCBI Taxonomy" id="35525"/>
    <lineage>
        <taxon>Eukaryota</taxon>
        <taxon>Metazoa</taxon>
        <taxon>Ecdysozoa</taxon>
        <taxon>Arthropoda</taxon>
        <taxon>Crustacea</taxon>
        <taxon>Branchiopoda</taxon>
        <taxon>Diplostraca</taxon>
        <taxon>Cladocera</taxon>
        <taxon>Anomopoda</taxon>
        <taxon>Daphniidae</taxon>
        <taxon>Daphnia</taxon>
    </lineage>
</organism>
<comment type="caution">
    <text evidence="1">The sequence shown here is derived from an EMBL/GenBank/DDBJ whole genome shotgun (WGS) entry which is preliminary data.</text>
</comment>
<gene>
    <name evidence="1" type="ORF">APZ42_016429</name>
</gene>
<sequence>MATRPILLMLCVLLSLLAITVVVEGAPRNRRHLEAILSGLLGTRYGYGNPYDGGYGYGGYGAEYAEYGPGEEGYYGYAGDYDRQPSSSAPITIEIEAK</sequence>
<dbReference type="Proteomes" id="UP000076858">
    <property type="component" value="Unassembled WGS sequence"/>
</dbReference>